<organism evidence="1 3">
    <name type="scientific">Medicago truncatula</name>
    <name type="common">Barrel medic</name>
    <name type="synonym">Medicago tribuloides</name>
    <dbReference type="NCBI Taxonomy" id="3880"/>
    <lineage>
        <taxon>Eukaryota</taxon>
        <taxon>Viridiplantae</taxon>
        <taxon>Streptophyta</taxon>
        <taxon>Embryophyta</taxon>
        <taxon>Tracheophyta</taxon>
        <taxon>Spermatophyta</taxon>
        <taxon>Magnoliopsida</taxon>
        <taxon>eudicotyledons</taxon>
        <taxon>Gunneridae</taxon>
        <taxon>Pentapetalae</taxon>
        <taxon>rosids</taxon>
        <taxon>fabids</taxon>
        <taxon>Fabales</taxon>
        <taxon>Fabaceae</taxon>
        <taxon>Papilionoideae</taxon>
        <taxon>50 kb inversion clade</taxon>
        <taxon>NPAAA clade</taxon>
        <taxon>Hologalegina</taxon>
        <taxon>IRL clade</taxon>
        <taxon>Trifolieae</taxon>
        <taxon>Medicago</taxon>
    </lineage>
</organism>
<reference evidence="1 3" key="2">
    <citation type="journal article" date="2014" name="BMC Genomics">
        <title>An improved genome release (version Mt4.0) for the model legume Medicago truncatula.</title>
        <authorList>
            <person name="Tang H."/>
            <person name="Krishnakumar V."/>
            <person name="Bidwell S."/>
            <person name="Rosen B."/>
            <person name="Chan A."/>
            <person name="Zhou S."/>
            <person name="Gentzbittel L."/>
            <person name="Childs K.L."/>
            <person name="Yandell M."/>
            <person name="Gundlach H."/>
            <person name="Mayer K.F."/>
            <person name="Schwartz D.C."/>
            <person name="Town C.D."/>
        </authorList>
    </citation>
    <scope>GENOME REANNOTATION</scope>
    <source>
        <strain evidence="2 3">cv. Jemalong A17</strain>
    </source>
</reference>
<evidence type="ECO:0000313" key="1">
    <source>
        <dbReference type="EMBL" id="AES98346.1"/>
    </source>
</evidence>
<accession>G7K616</accession>
<evidence type="ECO:0000313" key="2">
    <source>
        <dbReference type="EnsemblPlants" id="AES98346"/>
    </source>
</evidence>
<sequence>MENFVIDLNTKLAAIYCNRGKPPLFFRIHTDVTFSGLKDQLDQINHQLNHRDTRRVDDVEYRCPSTDLDGSVRFSRMKLMNDDVRSCLSSFPKRFL</sequence>
<evidence type="ECO:0000313" key="3">
    <source>
        <dbReference type="Proteomes" id="UP000002051"/>
    </source>
</evidence>
<dbReference type="Proteomes" id="UP000002051">
    <property type="component" value="Chromosome 5"/>
</dbReference>
<name>G7K616_MEDTR</name>
<dbReference type="EnsemblPlants" id="AES98346">
    <property type="protein sequence ID" value="AES98346"/>
    <property type="gene ID" value="MTR_5g067330"/>
</dbReference>
<proteinExistence type="predicted"/>
<dbReference type="EMBL" id="CM001221">
    <property type="protein sequence ID" value="AES98346.1"/>
    <property type="molecule type" value="Genomic_DNA"/>
</dbReference>
<reference evidence="1 3" key="1">
    <citation type="journal article" date="2011" name="Nature">
        <title>The Medicago genome provides insight into the evolution of rhizobial symbioses.</title>
        <authorList>
            <person name="Young N.D."/>
            <person name="Debelle F."/>
            <person name="Oldroyd G.E."/>
            <person name="Geurts R."/>
            <person name="Cannon S.B."/>
            <person name="Udvardi M.K."/>
            <person name="Benedito V.A."/>
            <person name="Mayer K.F."/>
            <person name="Gouzy J."/>
            <person name="Schoof H."/>
            <person name="Van de Peer Y."/>
            <person name="Proost S."/>
            <person name="Cook D.R."/>
            <person name="Meyers B.C."/>
            <person name="Spannagl M."/>
            <person name="Cheung F."/>
            <person name="De Mita S."/>
            <person name="Krishnakumar V."/>
            <person name="Gundlach H."/>
            <person name="Zhou S."/>
            <person name="Mudge J."/>
            <person name="Bharti A.K."/>
            <person name="Murray J.D."/>
            <person name="Naoumkina M.A."/>
            <person name="Rosen B."/>
            <person name="Silverstein K.A."/>
            <person name="Tang H."/>
            <person name="Rombauts S."/>
            <person name="Zhao P.X."/>
            <person name="Zhou P."/>
            <person name="Barbe V."/>
            <person name="Bardou P."/>
            <person name="Bechner M."/>
            <person name="Bellec A."/>
            <person name="Berger A."/>
            <person name="Berges H."/>
            <person name="Bidwell S."/>
            <person name="Bisseling T."/>
            <person name="Choisne N."/>
            <person name="Couloux A."/>
            <person name="Denny R."/>
            <person name="Deshpande S."/>
            <person name="Dai X."/>
            <person name="Doyle J.J."/>
            <person name="Dudez A.M."/>
            <person name="Farmer A.D."/>
            <person name="Fouteau S."/>
            <person name="Franken C."/>
            <person name="Gibelin C."/>
            <person name="Gish J."/>
            <person name="Goldstein S."/>
            <person name="Gonzalez A.J."/>
            <person name="Green P.J."/>
            <person name="Hallab A."/>
            <person name="Hartog M."/>
            <person name="Hua A."/>
            <person name="Humphray S.J."/>
            <person name="Jeong D.H."/>
            <person name="Jing Y."/>
            <person name="Jocker A."/>
            <person name="Kenton S.M."/>
            <person name="Kim D.J."/>
            <person name="Klee K."/>
            <person name="Lai H."/>
            <person name="Lang C."/>
            <person name="Lin S."/>
            <person name="Macmil S.L."/>
            <person name="Magdelenat G."/>
            <person name="Matthews L."/>
            <person name="McCorrison J."/>
            <person name="Monaghan E.L."/>
            <person name="Mun J.H."/>
            <person name="Najar F.Z."/>
            <person name="Nicholson C."/>
            <person name="Noirot C."/>
            <person name="O'Bleness M."/>
            <person name="Paule C.R."/>
            <person name="Poulain J."/>
            <person name="Prion F."/>
            <person name="Qin B."/>
            <person name="Qu C."/>
            <person name="Retzel E.F."/>
            <person name="Riddle C."/>
            <person name="Sallet E."/>
            <person name="Samain S."/>
            <person name="Samson N."/>
            <person name="Sanders I."/>
            <person name="Saurat O."/>
            <person name="Scarpelli C."/>
            <person name="Schiex T."/>
            <person name="Segurens B."/>
            <person name="Severin A.J."/>
            <person name="Sherrier D.J."/>
            <person name="Shi R."/>
            <person name="Sims S."/>
            <person name="Singer S.R."/>
            <person name="Sinharoy S."/>
            <person name="Sterck L."/>
            <person name="Viollet A."/>
            <person name="Wang B.B."/>
            <person name="Wang K."/>
            <person name="Wang M."/>
            <person name="Wang X."/>
            <person name="Warfsmann J."/>
            <person name="Weissenbach J."/>
            <person name="White D.D."/>
            <person name="White J.D."/>
            <person name="Wiley G.B."/>
            <person name="Wincker P."/>
            <person name="Xing Y."/>
            <person name="Yang L."/>
            <person name="Yao Z."/>
            <person name="Ying F."/>
            <person name="Zhai J."/>
            <person name="Zhou L."/>
            <person name="Zuber A."/>
            <person name="Denarie J."/>
            <person name="Dixon R.A."/>
            <person name="May G.D."/>
            <person name="Schwartz D.C."/>
            <person name="Rogers J."/>
            <person name="Quetier F."/>
            <person name="Town C.D."/>
            <person name="Roe B.A."/>
        </authorList>
    </citation>
    <scope>NUCLEOTIDE SEQUENCE [LARGE SCALE GENOMIC DNA]</scope>
    <source>
        <strain evidence="1">A17</strain>
        <strain evidence="2 3">cv. Jemalong A17</strain>
    </source>
</reference>
<dbReference type="AlphaFoldDB" id="G7K616"/>
<reference evidence="2" key="3">
    <citation type="submission" date="2015-04" db="UniProtKB">
        <authorList>
            <consortium name="EnsemblPlants"/>
        </authorList>
    </citation>
    <scope>IDENTIFICATION</scope>
    <source>
        <strain evidence="2">cv. Jemalong A17</strain>
    </source>
</reference>
<gene>
    <name evidence="1" type="ordered locus">MTR_5g067330</name>
</gene>
<dbReference type="HOGENOM" id="CLU_125180_2_0_1"/>
<keyword evidence="3" id="KW-1185">Reference proteome</keyword>
<dbReference type="PaxDb" id="3880-AES98346"/>
<protein>
    <submittedName>
        <fullName evidence="1 2">Uncharacterized protein</fullName>
    </submittedName>
</protein>